<evidence type="ECO:0000256" key="3">
    <source>
        <dbReference type="SAM" id="MobiDB-lite"/>
    </source>
</evidence>
<dbReference type="PROSITE" id="PS50330">
    <property type="entry name" value="UIM"/>
    <property type="match status" value="2"/>
</dbReference>
<keyword evidence="1" id="KW-0853">WD repeat</keyword>
<feature type="compositionally biased region" description="Gly residues" evidence="3">
    <location>
        <begin position="219"/>
        <end position="229"/>
    </location>
</feature>
<dbReference type="InterPro" id="IPR015943">
    <property type="entry name" value="WD40/YVTN_repeat-like_dom_sf"/>
</dbReference>
<organism evidence="4 5">
    <name type="scientific">Rhizophlyctis rosea</name>
    <dbReference type="NCBI Taxonomy" id="64517"/>
    <lineage>
        <taxon>Eukaryota</taxon>
        <taxon>Fungi</taxon>
        <taxon>Fungi incertae sedis</taxon>
        <taxon>Chytridiomycota</taxon>
        <taxon>Chytridiomycota incertae sedis</taxon>
        <taxon>Chytridiomycetes</taxon>
        <taxon>Rhizophlyctidales</taxon>
        <taxon>Rhizophlyctidaceae</taxon>
        <taxon>Rhizophlyctis</taxon>
    </lineage>
</organism>
<protein>
    <recommendedName>
        <fullName evidence="6">WD40 repeat-like protein</fullName>
    </recommendedName>
</protein>
<gene>
    <name evidence="4" type="ORF">HK097_005042</name>
</gene>
<keyword evidence="5" id="KW-1185">Reference proteome</keyword>
<dbReference type="InterPro" id="IPR036322">
    <property type="entry name" value="WD40_repeat_dom_sf"/>
</dbReference>
<evidence type="ECO:0008006" key="6">
    <source>
        <dbReference type="Google" id="ProtNLM"/>
    </source>
</evidence>
<feature type="region of interest" description="Disordered" evidence="3">
    <location>
        <begin position="209"/>
        <end position="234"/>
    </location>
</feature>
<keyword evidence="2" id="KW-0677">Repeat</keyword>
<proteinExistence type="predicted"/>
<evidence type="ECO:0000313" key="4">
    <source>
        <dbReference type="EMBL" id="KAJ3053099.1"/>
    </source>
</evidence>
<dbReference type="SUPFAM" id="SSF50978">
    <property type="entry name" value="WD40 repeat-like"/>
    <property type="match status" value="1"/>
</dbReference>
<sequence length="425" mass="47312">MLPATRTFSTITSESLQSLHLDALNSRVLVIPNQCSPYPMQLFDVRCGTQQCTFLGGHLAKVTKSAWDKASLGASERGSSVLVTGDESGTVCLWEIPEQPKSGEIIRPLRVIEAHQTSICQLRMDAFKIVTASIDGALKVFDVMTGRCLRTLEVKHLKGGNYGFNQGDVDQRRIARSLAIGDQYVIAGLGDHVKSWNFGSATEIEAMTASKSPWKNRSSGGGQRGGGGSTPHRARLTNYTFKQQQLEIRDQVRDVKWERDYQKEVEEHQKLQGRRMNGAWAAGAKAGDDLSEEDMMKYAMMVSMEEHEQEESDRDLSLALRLSQLETGGEGMKEHGGESWLSSRSEDLDNWGLETGTRYSYGSSASSREFSPRATNAAAELVLRSPRLAPMDRRQSSSKVTVVQRPEWDEEEELMYALELSKIEH</sequence>
<dbReference type="AlphaFoldDB" id="A0AAD5X6Y9"/>
<dbReference type="Gene3D" id="2.130.10.10">
    <property type="entry name" value="YVTN repeat-like/Quinoprotein amine dehydrogenase"/>
    <property type="match status" value="1"/>
</dbReference>
<accession>A0AAD5X6Y9</accession>
<dbReference type="PANTHER" id="PTHR19848">
    <property type="entry name" value="WD40 REPEAT PROTEIN"/>
    <property type="match status" value="1"/>
</dbReference>
<dbReference type="SMART" id="SM00320">
    <property type="entry name" value="WD40"/>
    <property type="match status" value="2"/>
</dbReference>
<reference evidence="4" key="1">
    <citation type="submission" date="2020-05" db="EMBL/GenBank/DDBJ databases">
        <title>Phylogenomic resolution of chytrid fungi.</title>
        <authorList>
            <person name="Stajich J.E."/>
            <person name="Amses K."/>
            <person name="Simmons R."/>
            <person name="Seto K."/>
            <person name="Myers J."/>
            <person name="Bonds A."/>
            <person name="Quandt C.A."/>
            <person name="Barry K."/>
            <person name="Liu P."/>
            <person name="Grigoriev I."/>
            <person name="Longcore J.E."/>
            <person name="James T.Y."/>
        </authorList>
    </citation>
    <scope>NUCLEOTIDE SEQUENCE</scope>
    <source>
        <strain evidence="4">JEL0318</strain>
    </source>
</reference>
<evidence type="ECO:0000256" key="2">
    <source>
        <dbReference type="ARBA" id="ARBA00022737"/>
    </source>
</evidence>
<dbReference type="PANTHER" id="PTHR19848:SF8">
    <property type="entry name" value="F-BOX AND WD REPEAT DOMAIN CONTAINING 7"/>
    <property type="match status" value="1"/>
</dbReference>
<dbReference type="Proteomes" id="UP001212841">
    <property type="component" value="Unassembled WGS sequence"/>
</dbReference>
<dbReference type="SMART" id="SM00726">
    <property type="entry name" value="UIM"/>
    <property type="match status" value="3"/>
</dbReference>
<dbReference type="InterPro" id="IPR001680">
    <property type="entry name" value="WD40_rpt"/>
</dbReference>
<evidence type="ECO:0000313" key="5">
    <source>
        <dbReference type="Proteomes" id="UP001212841"/>
    </source>
</evidence>
<dbReference type="EMBL" id="JADGJD010000238">
    <property type="protein sequence ID" value="KAJ3053099.1"/>
    <property type="molecule type" value="Genomic_DNA"/>
</dbReference>
<name>A0AAD5X6Y9_9FUNG</name>
<dbReference type="InterPro" id="IPR003903">
    <property type="entry name" value="UIM_dom"/>
</dbReference>
<comment type="caution">
    <text evidence="4">The sequence shown here is derived from an EMBL/GenBank/DDBJ whole genome shotgun (WGS) entry which is preliminary data.</text>
</comment>
<evidence type="ECO:0000256" key="1">
    <source>
        <dbReference type="ARBA" id="ARBA00022574"/>
    </source>
</evidence>